<keyword evidence="3" id="KW-1185">Reference proteome</keyword>
<dbReference type="AlphaFoldDB" id="A0AAD4YKS6"/>
<proteinExistence type="predicted"/>
<sequence length="314" mass="35518">MALKLDLVKAYDLLDWNYIRACFIKFGSNANWCDRIMNSISTASFSILLNGNPKGFFAPSRGIRQGDPLSPYLFIICIEPFIRHLNKLTESTRTQVGLLSSPHGYRISNLVFADDCLIFAKATPAASRKVLDVLAAFAKAFGLRINFHKSTIYFSLKVQSHVKNNISTVLQIQHRTTIGKYLVSPSGDQRDEQVLQEFLFGQGWSPVAWKEVCMPKDLGGVGVRMANHFNLAALAKLGWKCITDHSNWWVKVVSQKYLRYEMFFSIQKESNHSVAWKSILDARQVLCKGLRWVVGNGGSIPFWTSHWVLSFPPP</sequence>
<dbReference type="Pfam" id="PF00078">
    <property type="entry name" value="RVT_1"/>
    <property type="match status" value="1"/>
</dbReference>
<reference evidence="2 3" key="1">
    <citation type="journal article" date="2022" name="G3 (Bethesda)">
        <title>Whole-genome sequence and methylome profiling of the almond [Prunus dulcis (Mill.) D.A. Webb] cultivar 'Nonpareil'.</title>
        <authorList>
            <person name="D'Amico-Willman K.M."/>
            <person name="Ouma W.Z."/>
            <person name="Meulia T."/>
            <person name="Sideli G.M."/>
            <person name="Gradziel T.M."/>
            <person name="Fresnedo-Ramirez J."/>
        </authorList>
    </citation>
    <scope>NUCLEOTIDE SEQUENCE [LARGE SCALE GENOMIC DNA]</scope>
    <source>
        <strain evidence="2">Clone GOH B32 T37-40</strain>
    </source>
</reference>
<protein>
    <recommendedName>
        <fullName evidence="1">Reverse transcriptase domain-containing protein</fullName>
    </recommendedName>
</protein>
<organism evidence="2 3">
    <name type="scientific">Prunus dulcis</name>
    <name type="common">Almond</name>
    <name type="synonym">Amygdalus dulcis</name>
    <dbReference type="NCBI Taxonomy" id="3755"/>
    <lineage>
        <taxon>Eukaryota</taxon>
        <taxon>Viridiplantae</taxon>
        <taxon>Streptophyta</taxon>
        <taxon>Embryophyta</taxon>
        <taxon>Tracheophyta</taxon>
        <taxon>Spermatophyta</taxon>
        <taxon>Magnoliopsida</taxon>
        <taxon>eudicotyledons</taxon>
        <taxon>Gunneridae</taxon>
        <taxon>Pentapetalae</taxon>
        <taxon>rosids</taxon>
        <taxon>fabids</taxon>
        <taxon>Rosales</taxon>
        <taxon>Rosaceae</taxon>
        <taxon>Amygdaloideae</taxon>
        <taxon>Amygdaleae</taxon>
        <taxon>Prunus</taxon>
    </lineage>
</organism>
<dbReference type="PANTHER" id="PTHR33116:SF70">
    <property type="entry name" value="NON-LTR RETROELEMENT REVERSE TRANSCRIPTASE-LIKE PROTEIN"/>
    <property type="match status" value="1"/>
</dbReference>
<evidence type="ECO:0000313" key="3">
    <source>
        <dbReference type="Proteomes" id="UP001054821"/>
    </source>
</evidence>
<evidence type="ECO:0000259" key="1">
    <source>
        <dbReference type="PROSITE" id="PS50878"/>
    </source>
</evidence>
<evidence type="ECO:0000313" key="2">
    <source>
        <dbReference type="EMBL" id="KAI5312444.1"/>
    </source>
</evidence>
<gene>
    <name evidence="2" type="ORF">L3X38_041617</name>
</gene>
<comment type="caution">
    <text evidence="2">The sequence shown here is derived from an EMBL/GenBank/DDBJ whole genome shotgun (WGS) entry which is preliminary data.</text>
</comment>
<dbReference type="InterPro" id="IPR043502">
    <property type="entry name" value="DNA/RNA_pol_sf"/>
</dbReference>
<dbReference type="InterPro" id="IPR000477">
    <property type="entry name" value="RT_dom"/>
</dbReference>
<dbReference type="EMBL" id="JAJFAZ020000008">
    <property type="protein sequence ID" value="KAI5312444.1"/>
    <property type="molecule type" value="Genomic_DNA"/>
</dbReference>
<feature type="domain" description="Reverse transcriptase" evidence="1">
    <location>
        <begin position="1"/>
        <end position="170"/>
    </location>
</feature>
<dbReference type="Proteomes" id="UP001054821">
    <property type="component" value="Chromosome 8"/>
</dbReference>
<dbReference type="PROSITE" id="PS50878">
    <property type="entry name" value="RT_POL"/>
    <property type="match status" value="1"/>
</dbReference>
<dbReference type="PANTHER" id="PTHR33116">
    <property type="entry name" value="REVERSE TRANSCRIPTASE ZINC-BINDING DOMAIN-CONTAINING PROTEIN-RELATED-RELATED"/>
    <property type="match status" value="1"/>
</dbReference>
<name>A0AAD4YKS6_PRUDU</name>
<accession>A0AAD4YKS6</accession>
<dbReference type="SUPFAM" id="SSF56672">
    <property type="entry name" value="DNA/RNA polymerases"/>
    <property type="match status" value="1"/>
</dbReference>